<feature type="compositionally biased region" description="Low complexity" evidence="1">
    <location>
        <begin position="139"/>
        <end position="149"/>
    </location>
</feature>
<dbReference type="AlphaFoldDB" id="A0A834VBJ6"/>
<reference evidence="3" key="2">
    <citation type="submission" date="2020-01" db="EMBL/GenBank/DDBJ databases">
        <authorList>
            <person name="Korhonen P.K.K."/>
            <person name="Guangxu M.G."/>
            <person name="Wang T.W."/>
            <person name="Stroehlein A.J.S."/>
            <person name="Young N.D."/>
            <person name="Ang C.-S.A."/>
            <person name="Fernando D.W.F."/>
            <person name="Lu H.L."/>
            <person name="Taylor S.T."/>
            <person name="Ehtesham M.E.M."/>
            <person name="Najaraj S.H.N."/>
            <person name="Harsha G.H.G."/>
            <person name="Madugundu A.M."/>
            <person name="Renuse S.R."/>
            <person name="Holt D.H."/>
            <person name="Pandey A.P."/>
            <person name="Papenfuss A.P."/>
            <person name="Gasser R.B.G."/>
            <person name="Fischer K.F."/>
        </authorList>
    </citation>
    <scope>NUCLEOTIDE SEQUENCE</scope>
    <source>
        <strain evidence="3">SSS_KF_BRIS2020</strain>
    </source>
</reference>
<proteinExistence type="predicted"/>
<dbReference type="OrthoDB" id="6512177at2759"/>
<sequence length="791" mass="93083">MNFFGFCFVLFVMHLESIQTKPIDENRMETVYNPFLFTEVEVAENLNTDDPFLWQMASYVARQMSEKQIKFKLIDLTSAMKKDSKYRLRLTLQRIDQNENTLKKNKILYCTAEVTDDGEAWELDGFGCTLPAIVRVRTSSTSSSSAQSSDPNDSVVETVEGNPIPSDKNDVDENERIENEKDQTESIEVIDDKREQGDDESGRNQNVKTNEILHNIEPKRSSPSQSSTQYLQQPQTMRTNHFFNEYNHLLNRYYQQQMRLQQLYLQQSNIDSRNQHYYQQPRYTYQEHRPLYRSRFYGPISEVSEHTGRIFHSAAGDDRVKLNLSTAYRSIIMDRLTMWFEWINFLSSKLIHLVCMLRLKQKNWIESRKNQEDFLRRLDTKISFVLIKAQLIGIQRDQMRILLRKYFTFDEKACNNSNNEIDGNEKSRSLSLRMKCSTIVAISLLIGLISLWYQCTACNRYAYRLGRRTLIKLEKHWNWIDIYYDRCLVPLGTYQDQPSTIKFQNWHQKMESVCDFCSEVQQIVQLNRLNHSAAFDRDEEFLDRLTFLIANKIPFLVQNDSYFRDEINRWPIRKEFSTVKLLQKNYRANDGNGICQFRSNLVNAKNPIQFLDELSHHQPNTAVWQNCALWQSKFLRRYYHRPTLLPPMIELTRPNWILISSPNTSSKNVSKANSLKSITPSARTDLIAIIQIHGSIGLELQAFPPTTPSPPSLSLDCQKRCKNLSSIVVEENNLDRTDRIDLILIYRYCWKRFSITEENANDRHHQHQASKLDGFWISMIRMTSLKDDNQI</sequence>
<reference evidence="4" key="3">
    <citation type="submission" date="2022-06" db="UniProtKB">
        <authorList>
            <consortium name="EnsemblMetazoa"/>
        </authorList>
    </citation>
    <scope>IDENTIFICATION</scope>
</reference>
<accession>A0A834VBJ6</accession>
<evidence type="ECO:0000256" key="1">
    <source>
        <dbReference type="SAM" id="MobiDB-lite"/>
    </source>
</evidence>
<feature type="compositionally biased region" description="Basic and acidic residues" evidence="1">
    <location>
        <begin position="167"/>
        <end position="202"/>
    </location>
</feature>
<gene>
    <name evidence="3" type="ORF">SSS_2638</name>
</gene>
<feature type="chain" id="PRO_5038259492" evidence="2">
    <location>
        <begin position="21"/>
        <end position="791"/>
    </location>
</feature>
<keyword evidence="5" id="KW-1185">Reference proteome</keyword>
<name>A0A834VBJ6_SARSC</name>
<feature type="region of interest" description="Disordered" evidence="1">
    <location>
        <begin position="139"/>
        <end position="227"/>
    </location>
</feature>
<evidence type="ECO:0000256" key="2">
    <source>
        <dbReference type="SAM" id="SignalP"/>
    </source>
</evidence>
<evidence type="ECO:0000313" key="5">
    <source>
        <dbReference type="Proteomes" id="UP000070412"/>
    </source>
</evidence>
<reference evidence="5" key="1">
    <citation type="journal article" date="2020" name="PLoS Negl. Trop. Dis.">
        <title>High-quality nuclear genome for Sarcoptes scabiei-A critical resource for a neglected parasite.</title>
        <authorList>
            <person name="Korhonen P.K."/>
            <person name="Gasser R.B."/>
            <person name="Ma G."/>
            <person name="Wang T."/>
            <person name="Stroehlein A.J."/>
            <person name="Young N.D."/>
            <person name="Ang C.S."/>
            <person name="Fernando D.D."/>
            <person name="Lu H.C."/>
            <person name="Taylor S."/>
            <person name="Reynolds S.L."/>
            <person name="Mofiz E."/>
            <person name="Najaraj S.H."/>
            <person name="Gowda H."/>
            <person name="Madugundu A."/>
            <person name="Renuse S."/>
            <person name="Holt D."/>
            <person name="Pandey A."/>
            <person name="Papenfuss A.T."/>
            <person name="Fischer K."/>
        </authorList>
    </citation>
    <scope>NUCLEOTIDE SEQUENCE [LARGE SCALE GENOMIC DNA]</scope>
</reference>
<dbReference type="EMBL" id="WVUK01000064">
    <property type="protein sequence ID" value="KAF7489555.1"/>
    <property type="molecule type" value="Genomic_DNA"/>
</dbReference>
<protein>
    <submittedName>
        <fullName evidence="3 4">Uncharacterized protein</fullName>
    </submittedName>
</protein>
<keyword evidence="2" id="KW-0732">Signal</keyword>
<dbReference type="Proteomes" id="UP000070412">
    <property type="component" value="Unassembled WGS sequence"/>
</dbReference>
<evidence type="ECO:0000313" key="4">
    <source>
        <dbReference type="EnsemblMetazoa" id="KAF7489555.1"/>
    </source>
</evidence>
<feature type="signal peptide" evidence="2">
    <location>
        <begin position="1"/>
        <end position="20"/>
    </location>
</feature>
<organism evidence="3">
    <name type="scientific">Sarcoptes scabiei</name>
    <name type="common">Itch mite</name>
    <name type="synonym">Acarus scabiei</name>
    <dbReference type="NCBI Taxonomy" id="52283"/>
    <lineage>
        <taxon>Eukaryota</taxon>
        <taxon>Metazoa</taxon>
        <taxon>Ecdysozoa</taxon>
        <taxon>Arthropoda</taxon>
        <taxon>Chelicerata</taxon>
        <taxon>Arachnida</taxon>
        <taxon>Acari</taxon>
        <taxon>Acariformes</taxon>
        <taxon>Sarcoptiformes</taxon>
        <taxon>Astigmata</taxon>
        <taxon>Psoroptidia</taxon>
        <taxon>Sarcoptoidea</taxon>
        <taxon>Sarcoptidae</taxon>
        <taxon>Sarcoptinae</taxon>
        <taxon>Sarcoptes</taxon>
    </lineage>
</organism>
<evidence type="ECO:0000313" key="3">
    <source>
        <dbReference type="EMBL" id="KAF7489555.1"/>
    </source>
</evidence>
<dbReference type="EnsemblMetazoa" id="SSS_2638s_mrna">
    <property type="protein sequence ID" value="KAF7489555.1"/>
    <property type="gene ID" value="SSS_2638"/>
</dbReference>